<dbReference type="Proteomes" id="UP001164653">
    <property type="component" value="Chromosome"/>
</dbReference>
<evidence type="ECO:0000256" key="1">
    <source>
        <dbReference type="SAM" id="Phobius"/>
    </source>
</evidence>
<proteinExistence type="predicted"/>
<dbReference type="EMBL" id="CP112998">
    <property type="protein sequence ID" value="WAC12460.1"/>
    <property type="molecule type" value="Genomic_DNA"/>
</dbReference>
<dbReference type="AlphaFoldDB" id="A0A9E8N9I9"/>
<dbReference type="KEGG" id="dpf:ON006_00570"/>
<accession>A0A9E8N9I9</accession>
<gene>
    <name evidence="2" type="ORF">ON006_00570</name>
</gene>
<sequence length="86" mass="9736">MKKSVTILLLIVMRLPLLACPVCDQRQLKVLKGITHGAGPENNWDYVIIITAMTIVVFTLFFSVKWLVKPGESAADHIKRFILTNR</sequence>
<keyword evidence="3" id="KW-1185">Reference proteome</keyword>
<keyword evidence="1" id="KW-1133">Transmembrane helix</keyword>
<dbReference type="RefSeq" id="WP_244824607.1">
    <property type="nucleotide sequence ID" value="NZ_CP112998.1"/>
</dbReference>
<keyword evidence="1" id="KW-0472">Membrane</keyword>
<evidence type="ECO:0000313" key="2">
    <source>
        <dbReference type="EMBL" id="WAC12460.1"/>
    </source>
</evidence>
<feature type="transmembrane region" description="Helical" evidence="1">
    <location>
        <begin position="43"/>
        <end position="64"/>
    </location>
</feature>
<organism evidence="2 3">
    <name type="scientific">Dyadobacter pollutisoli</name>
    <dbReference type="NCBI Taxonomy" id="2910158"/>
    <lineage>
        <taxon>Bacteria</taxon>
        <taxon>Pseudomonadati</taxon>
        <taxon>Bacteroidota</taxon>
        <taxon>Cytophagia</taxon>
        <taxon>Cytophagales</taxon>
        <taxon>Spirosomataceae</taxon>
        <taxon>Dyadobacter</taxon>
    </lineage>
</organism>
<keyword evidence="1" id="KW-0812">Transmembrane</keyword>
<reference evidence="2" key="1">
    <citation type="submission" date="2022-11" db="EMBL/GenBank/DDBJ databases">
        <title>Dyadobacter pollutisoli sp. nov., isolated from plastic dumped soil.</title>
        <authorList>
            <person name="Kim J.M."/>
            <person name="Kim K.R."/>
            <person name="Lee J.K."/>
            <person name="Hao L."/>
            <person name="Jeon C.O."/>
        </authorList>
    </citation>
    <scope>NUCLEOTIDE SEQUENCE</scope>
    <source>
        <strain evidence="2">U1</strain>
    </source>
</reference>
<protein>
    <submittedName>
        <fullName evidence="2">Uncharacterized protein</fullName>
    </submittedName>
</protein>
<name>A0A9E8N9I9_9BACT</name>
<evidence type="ECO:0000313" key="3">
    <source>
        <dbReference type="Proteomes" id="UP001164653"/>
    </source>
</evidence>